<dbReference type="InterPro" id="IPR001680">
    <property type="entry name" value="WD40_rpt"/>
</dbReference>
<gene>
    <name evidence="6" type="ORF">JIG36_10520</name>
</gene>
<dbReference type="Pfam" id="PF00400">
    <property type="entry name" value="WD40"/>
    <property type="match status" value="1"/>
</dbReference>
<evidence type="ECO:0000256" key="5">
    <source>
        <dbReference type="SAM" id="Phobius"/>
    </source>
</evidence>
<dbReference type="InterPro" id="IPR015943">
    <property type="entry name" value="WD40/YVTN_repeat-like_dom_sf"/>
</dbReference>
<keyword evidence="1 3" id="KW-0853">WD repeat</keyword>
<dbReference type="RefSeq" id="WP_203375917.1">
    <property type="nucleotide sequence ID" value="NZ_JAENHP010000003.1"/>
</dbReference>
<keyword evidence="2" id="KW-0677">Repeat</keyword>
<protein>
    <submittedName>
        <fullName evidence="6">PQQ-binding-like beta-propeller repeat protein</fullName>
    </submittedName>
</protein>
<evidence type="ECO:0000313" key="6">
    <source>
        <dbReference type="EMBL" id="MBM2615990.1"/>
    </source>
</evidence>
<evidence type="ECO:0000313" key="7">
    <source>
        <dbReference type="Proteomes" id="UP000632138"/>
    </source>
</evidence>
<dbReference type="EMBL" id="JAENHP010000003">
    <property type="protein sequence ID" value="MBM2615990.1"/>
    <property type="molecule type" value="Genomic_DNA"/>
</dbReference>
<feature type="repeat" description="WD" evidence="3">
    <location>
        <begin position="368"/>
        <end position="408"/>
    </location>
</feature>
<dbReference type="PROSITE" id="PS50082">
    <property type="entry name" value="WD_REPEATS_2"/>
    <property type="match status" value="2"/>
</dbReference>
<reference evidence="6 7" key="1">
    <citation type="submission" date="2021-01" db="EMBL/GenBank/DDBJ databases">
        <title>Actinoplanes sp. nov. LDG1-06 isolated from lichen.</title>
        <authorList>
            <person name="Saeng-In P."/>
            <person name="Phongsopitanun W."/>
            <person name="Kanchanasin P."/>
            <person name="Yuki M."/>
            <person name="Kudo T."/>
            <person name="Ohkuma M."/>
            <person name="Tanasupawat S."/>
        </authorList>
    </citation>
    <scope>NUCLEOTIDE SEQUENCE [LARGE SCALE GENOMIC DNA]</scope>
    <source>
        <strain evidence="6 7">LDG1-06</strain>
    </source>
</reference>
<comment type="caution">
    <text evidence="6">The sequence shown here is derived from an EMBL/GenBank/DDBJ whole genome shotgun (WGS) entry which is preliminary data.</text>
</comment>
<feature type="transmembrane region" description="Helical" evidence="5">
    <location>
        <begin position="73"/>
        <end position="94"/>
    </location>
</feature>
<dbReference type="SUPFAM" id="SSF50978">
    <property type="entry name" value="WD40 repeat-like"/>
    <property type="match status" value="1"/>
</dbReference>
<dbReference type="Proteomes" id="UP000632138">
    <property type="component" value="Unassembled WGS sequence"/>
</dbReference>
<dbReference type="InterPro" id="IPR045629">
    <property type="entry name" value="DUF6232"/>
</dbReference>
<keyword evidence="5" id="KW-0472">Membrane</keyword>
<dbReference type="PANTHER" id="PTHR19848:SF8">
    <property type="entry name" value="F-BOX AND WD REPEAT DOMAIN CONTAINING 7"/>
    <property type="match status" value="1"/>
</dbReference>
<proteinExistence type="predicted"/>
<dbReference type="PANTHER" id="PTHR19848">
    <property type="entry name" value="WD40 REPEAT PROTEIN"/>
    <property type="match status" value="1"/>
</dbReference>
<evidence type="ECO:0000256" key="2">
    <source>
        <dbReference type="ARBA" id="ARBA00022737"/>
    </source>
</evidence>
<dbReference type="SMART" id="SM00320">
    <property type="entry name" value="WD40"/>
    <property type="match status" value="6"/>
</dbReference>
<evidence type="ECO:0000256" key="3">
    <source>
        <dbReference type="PROSITE-ProRule" id="PRU00221"/>
    </source>
</evidence>
<organism evidence="6 7">
    <name type="scientific">Paractinoplanes ovalisporus</name>
    <dbReference type="NCBI Taxonomy" id="2810368"/>
    <lineage>
        <taxon>Bacteria</taxon>
        <taxon>Bacillati</taxon>
        <taxon>Actinomycetota</taxon>
        <taxon>Actinomycetes</taxon>
        <taxon>Micromonosporales</taxon>
        <taxon>Micromonosporaceae</taxon>
        <taxon>Paractinoplanes</taxon>
    </lineage>
</organism>
<feature type="repeat" description="WD" evidence="3">
    <location>
        <begin position="165"/>
        <end position="205"/>
    </location>
</feature>
<dbReference type="InterPro" id="IPR036322">
    <property type="entry name" value="WD40_repeat_dom_sf"/>
</dbReference>
<dbReference type="Gene3D" id="2.130.10.10">
    <property type="entry name" value="YVTN repeat-like/Quinoprotein amine dehydrogenase"/>
    <property type="match status" value="2"/>
</dbReference>
<evidence type="ECO:0000256" key="1">
    <source>
        <dbReference type="ARBA" id="ARBA00022574"/>
    </source>
</evidence>
<dbReference type="PROSITE" id="PS50294">
    <property type="entry name" value="WD_REPEATS_REGION"/>
    <property type="match status" value="1"/>
</dbReference>
<feature type="compositionally biased region" description="Low complexity" evidence="4">
    <location>
        <begin position="209"/>
        <end position="244"/>
    </location>
</feature>
<dbReference type="Pfam" id="PF19744">
    <property type="entry name" value="DUF6232"/>
    <property type="match status" value="1"/>
</dbReference>
<accession>A0ABS2A824</accession>
<feature type="region of interest" description="Disordered" evidence="4">
    <location>
        <begin position="207"/>
        <end position="278"/>
    </location>
</feature>
<evidence type="ECO:0000256" key="4">
    <source>
        <dbReference type="SAM" id="MobiDB-lite"/>
    </source>
</evidence>
<keyword evidence="5" id="KW-0812">Transmembrane</keyword>
<keyword evidence="7" id="KW-1185">Reference proteome</keyword>
<keyword evidence="5" id="KW-1133">Transmembrane helix</keyword>
<name>A0ABS2A824_9ACTN</name>
<sequence length="537" mass="56978">MIDDVLFDDGQVRVTATTVTSRGRTLELRELSDLHTEHGPSDGHEWIRWPVALLVFVLQTIAILLIAGGNVGLVLLLAFTVPTSTSYFIAAAITSRFRFRLRRRHWFHAFWAQHQDEELVLFTGYHRETYEKAASAVRLARRDLLAREEGAWLWPSGNPTVVRAFRGHTGRVTALALLPGDRFVSGGQDGTVRAWNVETGAQLHQFDGSSSVTAPDAPDDSSPPTAPDAADGSSPPTAPDAADSLPPPTAPNAADSLPPPTAPNAADSLPPPTAPNAADSLSPVTALVAADGSSPVTALVVADGRWVVAAFEGAGLRSWDAETGDPLHELPADVTAMTTDAAHHIVTGDSNGRVRVWNPSTGNVILDFTAHTGRITAIAIQPGGMIVTTGPGRALRTWDPTTGERLTDNGTLLESPIVALPVIPAPVWHDQIVAVAGDGTVERTSPGTGWVHPVRAGRTSVTAAAVLPAPDLRHLMITAGHDRELRVWQPLSGLEVRRLPFPDAVVTSILVLPGGADRPRLLTAGVADEIHLWSPPA</sequence>
<feature type="transmembrane region" description="Helical" evidence="5">
    <location>
        <begin position="46"/>
        <end position="67"/>
    </location>
</feature>